<dbReference type="AlphaFoldDB" id="A0A7J6Q7S4"/>
<protein>
    <submittedName>
        <fullName evidence="2">Uncharacterized protein</fullName>
    </submittedName>
</protein>
<name>A0A7J6Q7S4_PEROL</name>
<proteinExistence type="predicted"/>
<feature type="compositionally biased region" description="Polar residues" evidence="1">
    <location>
        <begin position="301"/>
        <end position="317"/>
    </location>
</feature>
<gene>
    <name evidence="2" type="ORF">FOZ63_025654</name>
</gene>
<keyword evidence="3" id="KW-1185">Reference proteome</keyword>
<organism evidence="2 3">
    <name type="scientific">Perkinsus olseni</name>
    <name type="common">Perkinsus atlanticus</name>
    <dbReference type="NCBI Taxonomy" id="32597"/>
    <lineage>
        <taxon>Eukaryota</taxon>
        <taxon>Sar</taxon>
        <taxon>Alveolata</taxon>
        <taxon>Perkinsozoa</taxon>
        <taxon>Perkinsea</taxon>
        <taxon>Perkinsida</taxon>
        <taxon>Perkinsidae</taxon>
        <taxon>Perkinsus</taxon>
    </lineage>
</organism>
<feature type="region of interest" description="Disordered" evidence="1">
    <location>
        <begin position="236"/>
        <end position="276"/>
    </location>
</feature>
<evidence type="ECO:0000256" key="1">
    <source>
        <dbReference type="SAM" id="MobiDB-lite"/>
    </source>
</evidence>
<evidence type="ECO:0000313" key="3">
    <source>
        <dbReference type="Proteomes" id="UP000553632"/>
    </source>
</evidence>
<feature type="region of interest" description="Disordered" evidence="1">
    <location>
        <begin position="297"/>
        <end position="419"/>
    </location>
</feature>
<dbReference type="EMBL" id="JABANO010034750">
    <property type="protein sequence ID" value="KAF4704609.1"/>
    <property type="molecule type" value="Genomic_DNA"/>
</dbReference>
<feature type="compositionally biased region" description="Polar residues" evidence="1">
    <location>
        <begin position="409"/>
        <end position="419"/>
    </location>
</feature>
<feature type="non-terminal residue" evidence="2">
    <location>
        <position position="419"/>
    </location>
</feature>
<sequence>YNVMLYGRNNNNNNRGGDDDGGGGDTTMMDMKLNALGNVISMLNTPLRGGKRPPDDNGDTHLRMMIDVSSNRSISRRILEITLHLKDTYNRIGAIAGELRFNTTRTTRINDHHDEDYDDSSDGEGDYLLPPMQECSRRRIRLIKDIIRIMLTATATATSEQQQQQQQQGEQHNAVEVCGHHDDDEMRESMVVMMTNDDKSDMMTDRHGHYNDMTDRDVQLDGGFMLRDDGSENTCIVQQQQQSNSDDRHHHPNDKKKNIGGLLLSPRGGSAIGPTPSSWTVYCDYTHDLSSIDGGEYCYYSPQQPDDVSTPTTSLYDQQQQQQQQQELEEGRGWSSSMVGKEGGKDHSTALQQQPVLSSSSSSHEGEDLLALWNNVKSVGVTTPHGDGQEQEGSGSDDDDDDSSGTSSCNSYWTSISSS</sequence>
<dbReference type="Proteomes" id="UP000553632">
    <property type="component" value="Unassembled WGS sequence"/>
</dbReference>
<comment type="caution">
    <text evidence="2">The sequence shown here is derived from an EMBL/GenBank/DDBJ whole genome shotgun (WGS) entry which is preliminary data.</text>
</comment>
<accession>A0A7J6Q7S4</accession>
<evidence type="ECO:0000313" key="2">
    <source>
        <dbReference type="EMBL" id="KAF4704609.1"/>
    </source>
</evidence>
<reference evidence="2 3" key="1">
    <citation type="submission" date="2020-04" db="EMBL/GenBank/DDBJ databases">
        <title>Perkinsus olseni comparative genomics.</title>
        <authorList>
            <person name="Bogema D.R."/>
        </authorList>
    </citation>
    <scope>NUCLEOTIDE SEQUENCE [LARGE SCALE GENOMIC DNA]</scope>
    <source>
        <strain evidence="2 3">ATCC PRA-207</strain>
    </source>
</reference>
<feature type="region of interest" description="Disordered" evidence="1">
    <location>
        <begin position="1"/>
        <end position="27"/>
    </location>
</feature>